<dbReference type="RefSeq" id="WP_289401156.1">
    <property type="nucleotide sequence ID" value="NZ_JAQIBC010000001.1"/>
</dbReference>
<name>A0ABT7QPL0_9BACT</name>
<comment type="caution">
    <text evidence="1">The sequence shown here is derived from an EMBL/GenBank/DDBJ whole genome shotgun (WGS) entry which is preliminary data.</text>
</comment>
<organism evidence="1 2">
    <name type="scientific">Sulfurovum xiamenensis</name>
    <dbReference type="NCBI Taxonomy" id="3019066"/>
    <lineage>
        <taxon>Bacteria</taxon>
        <taxon>Pseudomonadati</taxon>
        <taxon>Campylobacterota</taxon>
        <taxon>Epsilonproteobacteria</taxon>
        <taxon>Campylobacterales</taxon>
        <taxon>Sulfurovaceae</taxon>
        <taxon>Sulfurovum</taxon>
    </lineage>
</organism>
<reference evidence="1" key="1">
    <citation type="submission" date="2023-01" db="EMBL/GenBank/DDBJ databases">
        <title>Sulfurovum sp. XTW-4 genome assembly.</title>
        <authorList>
            <person name="Wang J."/>
        </authorList>
    </citation>
    <scope>NUCLEOTIDE SEQUENCE</scope>
    <source>
        <strain evidence="1">XTW-4</strain>
    </source>
</reference>
<keyword evidence="2" id="KW-1185">Reference proteome</keyword>
<proteinExistence type="predicted"/>
<evidence type="ECO:0000313" key="1">
    <source>
        <dbReference type="EMBL" id="MDM5263027.1"/>
    </source>
</evidence>
<dbReference type="Proteomes" id="UP001169066">
    <property type="component" value="Unassembled WGS sequence"/>
</dbReference>
<accession>A0ABT7QPL0</accession>
<sequence length="155" mass="18045">MTVPTVSQNKIRELSLLFQSMDSTIPQSEAIQLSKDIFHKTRQLTEAFEMTYPPQFHNFLVTVGVREKGLCYHWSDALYLYLSKKHYPDFEFHLVGANVGEYFFEHNALVVVDKGGKIKEGIIIDPWRESGELYFSKVEDDPDYVWIHRPTRGCP</sequence>
<evidence type="ECO:0000313" key="2">
    <source>
        <dbReference type="Proteomes" id="UP001169066"/>
    </source>
</evidence>
<dbReference type="EMBL" id="JAQIBC010000001">
    <property type="protein sequence ID" value="MDM5263027.1"/>
    <property type="molecule type" value="Genomic_DNA"/>
</dbReference>
<gene>
    <name evidence="1" type="ORF">PF327_02340</name>
</gene>
<protein>
    <submittedName>
        <fullName evidence="1">Uncharacterized protein</fullName>
    </submittedName>
</protein>